<gene>
    <name evidence="2" type="ORF">MYCIT1_LOCUS37120</name>
</gene>
<feature type="transmembrane region" description="Helical" evidence="1">
    <location>
        <begin position="12"/>
        <end position="30"/>
    </location>
</feature>
<protein>
    <submittedName>
        <fullName evidence="2">Uncharacterized protein</fullName>
    </submittedName>
</protein>
<keyword evidence="1" id="KW-0472">Membrane</keyword>
<accession>A0AAD2HXR6</accession>
<evidence type="ECO:0000256" key="1">
    <source>
        <dbReference type="SAM" id="Phobius"/>
    </source>
</evidence>
<proteinExistence type="predicted"/>
<dbReference type="EMBL" id="CAVNYO010000478">
    <property type="protein sequence ID" value="CAK5284098.1"/>
    <property type="molecule type" value="Genomic_DNA"/>
</dbReference>
<keyword evidence="1" id="KW-1133">Transmembrane helix</keyword>
<dbReference type="Proteomes" id="UP001295794">
    <property type="component" value="Unassembled WGS sequence"/>
</dbReference>
<organism evidence="2 3">
    <name type="scientific">Mycena citricolor</name>
    <dbReference type="NCBI Taxonomy" id="2018698"/>
    <lineage>
        <taxon>Eukaryota</taxon>
        <taxon>Fungi</taxon>
        <taxon>Dikarya</taxon>
        <taxon>Basidiomycota</taxon>
        <taxon>Agaricomycotina</taxon>
        <taxon>Agaricomycetes</taxon>
        <taxon>Agaricomycetidae</taxon>
        <taxon>Agaricales</taxon>
        <taxon>Marasmiineae</taxon>
        <taxon>Mycenaceae</taxon>
        <taxon>Mycena</taxon>
    </lineage>
</organism>
<comment type="caution">
    <text evidence="2">The sequence shown here is derived from an EMBL/GenBank/DDBJ whole genome shotgun (WGS) entry which is preliminary data.</text>
</comment>
<keyword evidence="3" id="KW-1185">Reference proteome</keyword>
<evidence type="ECO:0000313" key="3">
    <source>
        <dbReference type="Proteomes" id="UP001295794"/>
    </source>
</evidence>
<dbReference type="AlphaFoldDB" id="A0AAD2HXR6"/>
<reference evidence="2" key="1">
    <citation type="submission" date="2023-11" db="EMBL/GenBank/DDBJ databases">
        <authorList>
            <person name="De Vega J J."/>
            <person name="De Vega J J."/>
        </authorList>
    </citation>
    <scope>NUCLEOTIDE SEQUENCE</scope>
</reference>
<evidence type="ECO:0000313" key="2">
    <source>
        <dbReference type="EMBL" id="CAK5284098.1"/>
    </source>
</evidence>
<sequence length="321" mass="35665">MMIVRHSLTRRDAVLVLLGASCMHIFTFLFRSQLAPPEILIDTGVVRDHLLDVPPVGVHVTHIRTKTIVHATTVIATAHSQPTADTHVAEAEVVDVARDIPETTIVAHAPGWTLFENLYMYNDTLVFVSDTPSDFPDMRLMTSTPMTAENNPENIAAREPTRYSMTSLTPTEARRRWGAGPSEGGENRIFSVTGNTILVNEPSQFLRHYYHLVAELLFGVQAFWHGALSGALDSDPASATHRAPPPPIDRIIFARSDADGWRDDPGFNAYVVRAAFPDVTIEEEEDWIDRVIVTSDGDRAWHFRGFCSRTEVPRSAVRSVG</sequence>
<name>A0AAD2HXR6_9AGAR</name>
<keyword evidence="1" id="KW-0812">Transmembrane</keyword>